<evidence type="ECO:0000313" key="2">
    <source>
        <dbReference type="EMBL" id="KXS17697.1"/>
    </source>
</evidence>
<feature type="compositionally biased region" description="Acidic residues" evidence="1">
    <location>
        <begin position="248"/>
        <end position="258"/>
    </location>
</feature>
<name>A0A139ALN4_GONPJ</name>
<evidence type="ECO:0000256" key="1">
    <source>
        <dbReference type="SAM" id="MobiDB-lite"/>
    </source>
</evidence>
<feature type="compositionally biased region" description="Low complexity" evidence="1">
    <location>
        <begin position="23"/>
        <end position="33"/>
    </location>
</feature>
<keyword evidence="3" id="KW-1185">Reference proteome</keyword>
<feature type="compositionally biased region" description="Polar residues" evidence="1">
    <location>
        <begin position="1"/>
        <end position="17"/>
    </location>
</feature>
<evidence type="ECO:0000313" key="3">
    <source>
        <dbReference type="Proteomes" id="UP000070544"/>
    </source>
</evidence>
<dbReference type="AlphaFoldDB" id="A0A139ALN4"/>
<feature type="compositionally biased region" description="Basic and acidic residues" evidence="1">
    <location>
        <begin position="283"/>
        <end position="292"/>
    </location>
</feature>
<organism evidence="2 3">
    <name type="scientific">Gonapodya prolifera (strain JEL478)</name>
    <name type="common">Monoblepharis prolifera</name>
    <dbReference type="NCBI Taxonomy" id="1344416"/>
    <lineage>
        <taxon>Eukaryota</taxon>
        <taxon>Fungi</taxon>
        <taxon>Fungi incertae sedis</taxon>
        <taxon>Chytridiomycota</taxon>
        <taxon>Chytridiomycota incertae sedis</taxon>
        <taxon>Monoblepharidomycetes</taxon>
        <taxon>Monoblepharidales</taxon>
        <taxon>Gonapodyaceae</taxon>
        <taxon>Gonapodya</taxon>
    </lineage>
</organism>
<protein>
    <submittedName>
        <fullName evidence="2">Uncharacterized protein</fullName>
    </submittedName>
</protein>
<sequence length="423" mass="46911">MITAQGVSSAGNRTQMSIHALVSASAATSASDSHPPPDDETEVEEKLRREAQESLKRYEAMQALKEARRRLLLESEARAHDAEVEWQKKRKALKDYALLEHARLRKLVGETFESHRRAMEQALELAVAVKIMVEKAERAKQAAEAVPLVPVDSIASQFSSAVKCLQDVGCQEEAVEAESIRWEVEDCAELVSAARDCALAAARASFARLIRAAEKFNLQTVVDAPHVVRTDAACQTITLPEVSHGADDESEDEGEGMDNGEGNAGGDEEERLPRSRSSKRSGRYFEEERSGDEAGPQEEDDVPVQRRAKRQRPNFTEEEEEERTLHPSGFRNYRDVLEELNPGICTTCSPNTASRIHQVLYQSRKNHTDLSSAETLTWRGGRNGSGVLVKENGKFLPLFIKELKSQKLWKGSPNGTSWSSTAT</sequence>
<feature type="region of interest" description="Disordered" evidence="1">
    <location>
        <begin position="1"/>
        <end position="50"/>
    </location>
</feature>
<dbReference type="Proteomes" id="UP000070544">
    <property type="component" value="Unassembled WGS sequence"/>
</dbReference>
<reference evidence="2 3" key="1">
    <citation type="journal article" date="2015" name="Genome Biol. Evol.">
        <title>Phylogenomic analyses indicate that early fungi evolved digesting cell walls of algal ancestors of land plants.</title>
        <authorList>
            <person name="Chang Y."/>
            <person name="Wang S."/>
            <person name="Sekimoto S."/>
            <person name="Aerts A.L."/>
            <person name="Choi C."/>
            <person name="Clum A."/>
            <person name="LaButti K.M."/>
            <person name="Lindquist E.A."/>
            <person name="Yee Ngan C."/>
            <person name="Ohm R.A."/>
            <person name="Salamov A.A."/>
            <person name="Grigoriev I.V."/>
            <person name="Spatafora J.W."/>
            <person name="Berbee M.L."/>
        </authorList>
    </citation>
    <scope>NUCLEOTIDE SEQUENCE [LARGE SCALE GENOMIC DNA]</scope>
    <source>
        <strain evidence="2 3">JEL478</strain>
    </source>
</reference>
<gene>
    <name evidence="2" type="ORF">M427DRAFT_54295</name>
</gene>
<proteinExistence type="predicted"/>
<accession>A0A139ALN4</accession>
<dbReference type="EMBL" id="KQ965745">
    <property type="protein sequence ID" value="KXS17697.1"/>
    <property type="molecule type" value="Genomic_DNA"/>
</dbReference>
<feature type="region of interest" description="Disordered" evidence="1">
    <location>
        <begin position="239"/>
        <end position="330"/>
    </location>
</feature>